<dbReference type="EMBL" id="JACIGK010000003">
    <property type="protein sequence ID" value="MBB4264938.1"/>
    <property type="molecule type" value="Genomic_DNA"/>
</dbReference>
<dbReference type="AlphaFoldDB" id="A0A7W6RAH5"/>
<dbReference type="Proteomes" id="UP000554286">
    <property type="component" value="Unassembled WGS sequence"/>
</dbReference>
<gene>
    <name evidence="1" type="ORF">GGD89_000549</name>
</gene>
<proteinExistence type="predicted"/>
<accession>A0A7W6RAH5</accession>
<protein>
    <submittedName>
        <fullName evidence="1">Uncharacterized protein</fullName>
    </submittedName>
</protein>
<sequence length="147" mass="16266">MWKMILGTIVALGTSAIIVIYLDSISEKTAASYRGEGVALEGGWTGTLPTQFKGIWVVGGDCDSEHAPLIVMSNGGYRWRDGPTNWGYARGHYKFDSPASNKLMFRLSKLNSPHDGTPDYIITVSGVQLKKYNLKSRTEVEYEKCPE</sequence>
<organism evidence="1 2">
    <name type="scientific">Roseospira visakhapatnamensis</name>
    <dbReference type="NCBI Taxonomy" id="390880"/>
    <lineage>
        <taxon>Bacteria</taxon>
        <taxon>Pseudomonadati</taxon>
        <taxon>Pseudomonadota</taxon>
        <taxon>Alphaproteobacteria</taxon>
        <taxon>Rhodospirillales</taxon>
        <taxon>Rhodospirillaceae</taxon>
        <taxon>Roseospira</taxon>
    </lineage>
</organism>
<evidence type="ECO:0000313" key="2">
    <source>
        <dbReference type="Proteomes" id="UP000554286"/>
    </source>
</evidence>
<dbReference type="RefSeq" id="WP_184042572.1">
    <property type="nucleotide sequence ID" value="NZ_JACIGK010000003.1"/>
</dbReference>
<evidence type="ECO:0000313" key="1">
    <source>
        <dbReference type="EMBL" id="MBB4264938.1"/>
    </source>
</evidence>
<reference evidence="1 2" key="1">
    <citation type="submission" date="2020-08" db="EMBL/GenBank/DDBJ databases">
        <title>Genome sequencing of Purple Non-Sulfur Bacteria from various extreme environments.</title>
        <authorList>
            <person name="Mayer M."/>
        </authorList>
    </citation>
    <scope>NUCLEOTIDE SEQUENCE [LARGE SCALE GENOMIC DNA]</scope>
    <source>
        <strain evidence="1 2">JA131</strain>
    </source>
</reference>
<comment type="caution">
    <text evidence="1">The sequence shown here is derived from an EMBL/GenBank/DDBJ whole genome shotgun (WGS) entry which is preliminary data.</text>
</comment>
<name>A0A7W6RAH5_9PROT</name>
<keyword evidence="2" id="KW-1185">Reference proteome</keyword>